<gene>
    <name evidence="1" type="primary">fxlA</name>
    <name evidence="1" type="ORF">E0H50_40120</name>
</gene>
<dbReference type="RefSeq" id="WP_131296401.1">
    <property type="nucleotide sequence ID" value="NZ_SJKA01000027.1"/>
</dbReference>
<sequence length="47" mass="4819">MDPKQSLDIEFELDVRVVSDVVPQANAACATEDGCAASCASSCASDV</sequence>
<dbReference type="AlphaFoldDB" id="A0A4R0HWJ8"/>
<proteinExistence type="predicted"/>
<comment type="caution">
    <text evidence="1">The sequence shown here is derived from an EMBL/GenBank/DDBJ whole genome shotgun (WGS) entry which is preliminary data.</text>
</comment>
<name>A0A4R0HWJ8_9ACTN</name>
<accession>A0A4R0HWJ8</accession>
<evidence type="ECO:0000313" key="2">
    <source>
        <dbReference type="Proteomes" id="UP000292695"/>
    </source>
</evidence>
<dbReference type="EMBL" id="SJKA01000027">
    <property type="protein sequence ID" value="TCC17126.1"/>
    <property type="molecule type" value="Genomic_DNA"/>
</dbReference>
<reference evidence="1 2" key="1">
    <citation type="submission" date="2019-02" db="EMBL/GenBank/DDBJ databases">
        <title>Kribbella capetownensis sp. nov. and Kribbella speibonae sp. nov., isolated from soil.</title>
        <authorList>
            <person name="Curtis S.M."/>
            <person name="Norton I."/>
            <person name="Everest G.J."/>
            <person name="Meyers P.R."/>
        </authorList>
    </citation>
    <scope>NUCLEOTIDE SEQUENCE [LARGE SCALE GENOMIC DNA]</scope>
    <source>
        <strain evidence="1 2">DSM 27082</strain>
    </source>
</reference>
<protein>
    <submittedName>
        <fullName evidence="1">FxLD family lantipeptide</fullName>
    </submittedName>
</protein>
<dbReference type="NCBIfam" id="TIGR04363">
    <property type="entry name" value="LD_lanti_pre"/>
    <property type="match status" value="1"/>
</dbReference>
<dbReference type="Proteomes" id="UP000292695">
    <property type="component" value="Unassembled WGS sequence"/>
</dbReference>
<dbReference type="InterPro" id="IPR027575">
    <property type="entry name" value="LD_lanti_pre"/>
</dbReference>
<keyword evidence="2" id="KW-1185">Reference proteome</keyword>
<evidence type="ECO:0000313" key="1">
    <source>
        <dbReference type="EMBL" id="TCC17126.1"/>
    </source>
</evidence>
<organism evidence="1 2">
    <name type="scientific">Kribbella sindirgiensis</name>
    <dbReference type="NCBI Taxonomy" id="1124744"/>
    <lineage>
        <taxon>Bacteria</taxon>
        <taxon>Bacillati</taxon>
        <taxon>Actinomycetota</taxon>
        <taxon>Actinomycetes</taxon>
        <taxon>Propionibacteriales</taxon>
        <taxon>Kribbellaceae</taxon>
        <taxon>Kribbella</taxon>
    </lineage>
</organism>